<feature type="non-terminal residue" evidence="2">
    <location>
        <position position="1"/>
    </location>
</feature>
<name>A0A0F8Z423_9ZZZZ</name>
<evidence type="ECO:0000313" key="2">
    <source>
        <dbReference type="EMBL" id="KKK88502.1"/>
    </source>
</evidence>
<proteinExistence type="predicted"/>
<organism evidence="2">
    <name type="scientific">marine sediment metagenome</name>
    <dbReference type="NCBI Taxonomy" id="412755"/>
    <lineage>
        <taxon>unclassified sequences</taxon>
        <taxon>metagenomes</taxon>
        <taxon>ecological metagenomes</taxon>
    </lineage>
</organism>
<evidence type="ECO:0000256" key="1">
    <source>
        <dbReference type="SAM" id="MobiDB-lite"/>
    </source>
</evidence>
<dbReference type="AlphaFoldDB" id="A0A0F8Z423"/>
<dbReference type="EMBL" id="LAZR01049925">
    <property type="protein sequence ID" value="KKK88502.1"/>
    <property type="molecule type" value="Genomic_DNA"/>
</dbReference>
<sequence length="75" mass="8574">RKGEYMNIPKAIEILEDIIHYVDPGDPRKEHDAVKLGIEALKRLKLDHINNPFHAHRLLPGETPPEDDPHDVPTP</sequence>
<gene>
    <name evidence="2" type="ORF">LCGC14_2742540</name>
</gene>
<comment type="caution">
    <text evidence="2">The sequence shown here is derived from an EMBL/GenBank/DDBJ whole genome shotgun (WGS) entry which is preliminary data.</text>
</comment>
<reference evidence="2" key="1">
    <citation type="journal article" date="2015" name="Nature">
        <title>Complex archaea that bridge the gap between prokaryotes and eukaryotes.</title>
        <authorList>
            <person name="Spang A."/>
            <person name="Saw J.H."/>
            <person name="Jorgensen S.L."/>
            <person name="Zaremba-Niedzwiedzka K."/>
            <person name="Martijn J."/>
            <person name="Lind A.E."/>
            <person name="van Eijk R."/>
            <person name="Schleper C."/>
            <person name="Guy L."/>
            <person name="Ettema T.J."/>
        </authorList>
    </citation>
    <scope>NUCLEOTIDE SEQUENCE</scope>
</reference>
<feature type="region of interest" description="Disordered" evidence="1">
    <location>
        <begin position="55"/>
        <end position="75"/>
    </location>
</feature>
<accession>A0A0F8Z423</accession>
<protein>
    <submittedName>
        <fullName evidence="2">Uncharacterized protein</fullName>
    </submittedName>
</protein>